<dbReference type="PANTHER" id="PTHR37834:SF2">
    <property type="entry name" value="ESTERASE, SGNH HYDROLASE-TYPE"/>
    <property type="match status" value="1"/>
</dbReference>
<dbReference type="AlphaFoldDB" id="A0A9D1H6M2"/>
<evidence type="ECO:0000313" key="2">
    <source>
        <dbReference type="EMBL" id="HIT94623.1"/>
    </source>
</evidence>
<dbReference type="EMBL" id="DVLW01000151">
    <property type="protein sequence ID" value="HIT94623.1"/>
    <property type="molecule type" value="Genomic_DNA"/>
</dbReference>
<dbReference type="InterPro" id="IPR052762">
    <property type="entry name" value="PCW_deacetylase/CE"/>
</dbReference>
<feature type="domain" description="Carbohydrate esterase 2 N-terminal" evidence="1">
    <location>
        <begin position="22"/>
        <end position="135"/>
    </location>
</feature>
<dbReference type="Gene3D" id="3.40.50.1110">
    <property type="entry name" value="SGNH hydrolase"/>
    <property type="match status" value="1"/>
</dbReference>
<dbReference type="InterPro" id="IPR036514">
    <property type="entry name" value="SGNH_hydro_sf"/>
</dbReference>
<reference evidence="2" key="1">
    <citation type="submission" date="2020-10" db="EMBL/GenBank/DDBJ databases">
        <authorList>
            <person name="Gilroy R."/>
        </authorList>
    </citation>
    <scope>NUCLEOTIDE SEQUENCE</scope>
    <source>
        <strain evidence="2">ChiBcec7-5410</strain>
    </source>
</reference>
<dbReference type="PANTHER" id="PTHR37834">
    <property type="entry name" value="GDSL-LIKE LIPASE/ACYLHYDROLASE DOMAIN PROTEIN (AFU_ORTHOLOGUE AFUA_2G00620)"/>
    <property type="match status" value="1"/>
</dbReference>
<reference evidence="2" key="2">
    <citation type="journal article" date="2021" name="PeerJ">
        <title>Extensive microbial diversity within the chicken gut microbiome revealed by metagenomics and culture.</title>
        <authorList>
            <person name="Gilroy R."/>
            <person name="Ravi A."/>
            <person name="Getino M."/>
            <person name="Pursley I."/>
            <person name="Horton D.L."/>
            <person name="Alikhan N.F."/>
            <person name="Baker D."/>
            <person name="Gharbi K."/>
            <person name="Hall N."/>
            <person name="Watson M."/>
            <person name="Adriaenssens E.M."/>
            <person name="Foster-Nyarko E."/>
            <person name="Jarju S."/>
            <person name="Secka A."/>
            <person name="Antonio M."/>
            <person name="Oren A."/>
            <person name="Chaudhuri R.R."/>
            <person name="La Ragione R."/>
            <person name="Hildebrand F."/>
            <person name="Pallen M.J."/>
        </authorList>
    </citation>
    <scope>NUCLEOTIDE SEQUENCE</scope>
    <source>
        <strain evidence="2">ChiBcec7-5410</strain>
    </source>
</reference>
<dbReference type="SUPFAM" id="SSF52266">
    <property type="entry name" value="SGNH hydrolase"/>
    <property type="match status" value="1"/>
</dbReference>
<proteinExistence type="predicted"/>
<name>A0A9D1H6M2_9FIRM</name>
<sequence length="365" mass="41281">MQYTLSESERLIEAGSEHLNWCGRIISMPGVRRISFPYSYVELRFVSPYLRVVLRNIPEPENQDENALGVVLDGDEMHQTKVVLQKNGEEEVITLAEGLDGKEHTLRLFKRTGACHEVEIYGFICAEEGRILPPPKQPRRCIEFYGDSVTVGEVSEAVAYVGKLDPEHHGEYHNSWYSYASIAARAMNARAHLCAQGGIALLPGTGYFHAPDMVGLCDVYDRVRFNPVFGELEKWDFSRFTPHVVVVAVGQNDDFPENYMKLDPRGEKAAVWKAAYLQMIRGLREKYPKAYIILSTTILNHAPQWDRAIGQIATTLQAEGDSRVYHLLYSRNGRGTPGHLRIPEAEEMALELKSFINSIGPQVWE</sequence>
<protein>
    <submittedName>
        <fullName evidence="2">Electron transporter RnfD</fullName>
    </submittedName>
</protein>
<evidence type="ECO:0000259" key="1">
    <source>
        <dbReference type="Pfam" id="PF17996"/>
    </source>
</evidence>
<accession>A0A9D1H6M2</accession>
<dbReference type="Pfam" id="PF17996">
    <property type="entry name" value="CE2_N"/>
    <property type="match status" value="1"/>
</dbReference>
<evidence type="ECO:0000313" key="3">
    <source>
        <dbReference type="Proteomes" id="UP000824160"/>
    </source>
</evidence>
<dbReference type="Proteomes" id="UP000824160">
    <property type="component" value="Unassembled WGS sequence"/>
</dbReference>
<gene>
    <name evidence="2" type="ORF">IAC43_05520</name>
</gene>
<organism evidence="2 3">
    <name type="scientific">Candidatus Faecivivens stercoripullorum</name>
    <dbReference type="NCBI Taxonomy" id="2840805"/>
    <lineage>
        <taxon>Bacteria</taxon>
        <taxon>Bacillati</taxon>
        <taxon>Bacillota</taxon>
        <taxon>Clostridia</taxon>
        <taxon>Eubacteriales</taxon>
        <taxon>Oscillospiraceae</taxon>
        <taxon>Oscillospiraceae incertae sedis</taxon>
        <taxon>Candidatus Faecivivens</taxon>
    </lineage>
</organism>
<dbReference type="Gene3D" id="2.60.120.260">
    <property type="entry name" value="Galactose-binding domain-like"/>
    <property type="match status" value="1"/>
</dbReference>
<dbReference type="InterPro" id="IPR040794">
    <property type="entry name" value="CE2_N"/>
</dbReference>
<comment type="caution">
    <text evidence="2">The sequence shown here is derived from an EMBL/GenBank/DDBJ whole genome shotgun (WGS) entry which is preliminary data.</text>
</comment>